<feature type="region of interest" description="Disordered" evidence="22">
    <location>
        <begin position="886"/>
        <end position="905"/>
    </location>
</feature>
<feature type="region of interest" description="Disordered" evidence="22">
    <location>
        <begin position="1174"/>
        <end position="1209"/>
    </location>
</feature>
<comment type="similarity">
    <text evidence="2">Belongs to the ligand-gated ion channel (TC 1.A.9) family. Acetylcholine receptor (TC 1.A.9.1) subfamily.</text>
</comment>
<feature type="domain" description="SAM" evidence="23">
    <location>
        <begin position="1020"/>
        <end position="1077"/>
    </location>
</feature>
<feature type="transmembrane region" description="Helical" evidence="20">
    <location>
        <begin position="1697"/>
        <end position="1716"/>
    </location>
</feature>
<keyword evidence="13" id="KW-1015">Disulfide bond</keyword>
<dbReference type="FunFam" id="1.20.58.390:FF:000046">
    <property type="entry name" value="AcetylCholine Receptor"/>
    <property type="match status" value="1"/>
</dbReference>
<dbReference type="GO" id="GO:0005737">
    <property type="term" value="C:cytoplasm"/>
    <property type="evidence" value="ECO:0007669"/>
    <property type="project" value="UniProtKB-ARBA"/>
</dbReference>
<dbReference type="InterPro" id="IPR006201">
    <property type="entry name" value="Neur_channel"/>
</dbReference>
<dbReference type="InterPro" id="IPR006029">
    <property type="entry name" value="Neurotrans-gated_channel_TM"/>
</dbReference>
<dbReference type="CDD" id="cd18997">
    <property type="entry name" value="LGIC_ECD_nAChR"/>
    <property type="match status" value="1"/>
</dbReference>
<keyword evidence="15" id="KW-0325">Glycoprotein</keyword>
<evidence type="ECO:0000256" key="14">
    <source>
        <dbReference type="ARBA" id="ARBA00023170"/>
    </source>
</evidence>
<keyword evidence="8 20" id="KW-1133">Transmembrane helix</keyword>
<dbReference type="Pfam" id="PF25526">
    <property type="entry name" value="LIP-1"/>
    <property type="match status" value="1"/>
</dbReference>
<comment type="similarity">
    <text evidence="1">Belongs to the liprin family. Liprin-alpha subfamily.</text>
</comment>
<reference evidence="24" key="1">
    <citation type="submission" date="2023-06" db="EMBL/GenBank/DDBJ databases">
        <title>Genomic analysis of the entomopathogenic nematode Steinernema hermaphroditum.</title>
        <authorList>
            <person name="Schwarz E.M."/>
            <person name="Heppert J.K."/>
            <person name="Baniya A."/>
            <person name="Schwartz H.T."/>
            <person name="Tan C.-H."/>
            <person name="Antoshechkin I."/>
            <person name="Sternberg P.W."/>
            <person name="Goodrich-Blair H."/>
            <person name="Dillman A.R."/>
        </authorList>
    </citation>
    <scope>NUCLEOTIDE SEQUENCE</scope>
    <source>
        <strain evidence="24">PS9179</strain>
        <tissue evidence="24">Whole animal</tissue>
    </source>
</reference>
<evidence type="ECO:0000256" key="6">
    <source>
        <dbReference type="ARBA" id="ARBA00022729"/>
    </source>
</evidence>
<evidence type="ECO:0000256" key="9">
    <source>
        <dbReference type="ARBA" id="ARBA00023018"/>
    </source>
</evidence>
<feature type="coiled-coil region" evidence="21">
    <location>
        <begin position="666"/>
        <end position="700"/>
    </location>
</feature>
<proteinExistence type="inferred from homology"/>
<evidence type="ECO:0000256" key="7">
    <source>
        <dbReference type="ARBA" id="ARBA00022737"/>
    </source>
</evidence>
<dbReference type="PANTHER" id="PTHR12587:SF20">
    <property type="entry name" value="LIPRIN-ALPHA, ISOFORM E"/>
    <property type="match status" value="1"/>
</dbReference>
<keyword evidence="7" id="KW-0677">Repeat</keyword>
<dbReference type="Gene3D" id="2.70.170.10">
    <property type="entry name" value="Neurotransmitter-gated ion-channel ligand-binding domain"/>
    <property type="match status" value="1"/>
</dbReference>
<dbReference type="InterPro" id="IPR037621">
    <property type="entry name" value="LIP-1_SAM_2"/>
</dbReference>
<keyword evidence="12 20" id="KW-0472">Membrane</keyword>
<feature type="transmembrane region" description="Helical" evidence="20">
    <location>
        <begin position="1483"/>
        <end position="1501"/>
    </location>
</feature>
<dbReference type="InterPro" id="IPR001660">
    <property type="entry name" value="SAM"/>
</dbReference>
<keyword evidence="18 20" id="KW-0407">Ion channel</keyword>
<dbReference type="PRINTS" id="PR00254">
    <property type="entry name" value="NICOTINICR"/>
</dbReference>
<feature type="compositionally biased region" description="Low complexity" evidence="22">
    <location>
        <begin position="835"/>
        <end position="845"/>
    </location>
</feature>
<dbReference type="InterPro" id="IPR037622">
    <property type="entry name" value="LIP-1_SAM_3"/>
</dbReference>
<dbReference type="GO" id="GO:0022848">
    <property type="term" value="F:acetylcholine-gated monoatomic cation-selective channel activity"/>
    <property type="evidence" value="ECO:0007669"/>
    <property type="project" value="InterPro"/>
</dbReference>
<keyword evidence="25" id="KW-1185">Reference proteome</keyword>
<keyword evidence="5 20" id="KW-0812">Transmembrane</keyword>
<evidence type="ECO:0000256" key="20">
    <source>
        <dbReference type="RuleBase" id="RU000687"/>
    </source>
</evidence>
<evidence type="ECO:0000256" key="4">
    <source>
        <dbReference type="ARBA" id="ARBA00022475"/>
    </source>
</evidence>
<dbReference type="GO" id="GO:0048786">
    <property type="term" value="C:presynaptic active zone"/>
    <property type="evidence" value="ECO:0007669"/>
    <property type="project" value="TreeGrafter"/>
</dbReference>
<dbReference type="PANTHER" id="PTHR12587">
    <property type="entry name" value="LAR INTERACTING PROTEIN LIP -RELATED PROTEIN"/>
    <property type="match status" value="1"/>
</dbReference>
<evidence type="ECO:0000256" key="13">
    <source>
        <dbReference type="ARBA" id="ARBA00023157"/>
    </source>
</evidence>
<feature type="transmembrane region" description="Helical" evidence="20">
    <location>
        <begin position="1452"/>
        <end position="1471"/>
    </location>
</feature>
<dbReference type="CDD" id="cd09562">
    <property type="entry name" value="SAM_liprin-alpha1_2_3_4_repeat1"/>
    <property type="match status" value="1"/>
</dbReference>
<evidence type="ECO:0000313" key="24">
    <source>
        <dbReference type="EMBL" id="KAK0396809.1"/>
    </source>
</evidence>
<dbReference type="InterPro" id="IPR036719">
    <property type="entry name" value="Neuro-gated_channel_TM_sf"/>
</dbReference>
<keyword evidence="17" id="KW-1071">Ligand-gated ion channel</keyword>
<keyword evidence="9" id="KW-0770">Synapse</keyword>
<feature type="coiled-coil region" evidence="21">
    <location>
        <begin position="46"/>
        <end position="140"/>
    </location>
</feature>
<dbReference type="InterPro" id="IPR002394">
    <property type="entry name" value="Nicotinic_acetylcholine_rcpt"/>
</dbReference>
<keyword evidence="6" id="KW-0732">Signal</keyword>
<name>A0AA39H116_9BILA</name>
<dbReference type="InterPro" id="IPR018000">
    <property type="entry name" value="Neurotransmitter_ion_chnl_CS"/>
</dbReference>
<feature type="region of interest" description="Disordered" evidence="22">
    <location>
        <begin position="802"/>
        <end position="855"/>
    </location>
</feature>
<feature type="domain" description="SAM" evidence="23">
    <location>
        <begin position="1101"/>
        <end position="1170"/>
    </location>
</feature>
<comment type="subcellular location">
    <subcellularLocation>
        <location evidence="19">Postsynaptic cell membrane</location>
        <topology evidence="19">Multi-pass membrane protein</topology>
    </subcellularLocation>
</comment>
<dbReference type="InterPro" id="IPR013761">
    <property type="entry name" value="SAM/pointed_sf"/>
</dbReference>
<dbReference type="GO" id="GO:0045211">
    <property type="term" value="C:postsynaptic membrane"/>
    <property type="evidence" value="ECO:0007669"/>
    <property type="project" value="UniProtKB-SubCell"/>
</dbReference>
<dbReference type="SUPFAM" id="SSF90112">
    <property type="entry name" value="Neurotransmitter-gated ion-channel transmembrane pore"/>
    <property type="match status" value="1"/>
</dbReference>
<accession>A0AA39H116</accession>
<feature type="domain" description="SAM" evidence="23">
    <location>
        <begin position="928"/>
        <end position="994"/>
    </location>
</feature>
<feature type="compositionally biased region" description="Polar residues" evidence="22">
    <location>
        <begin position="232"/>
        <end position="243"/>
    </location>
</feature>
<feature type="transmembrane region" description="Helical" evidence="20">
    <location>
        <begin position="1513"/>
        <end position="1536"/>
    </location>
</feature>
<dbReference type="FunFam" id="2.70.170.10:FF:000016">
    <property type="entry name" value="Nicotinic acetylcholine receptor subunit"/>
    <property type="match status" value="1"/>
</dbReference>
<keyword evidence="14" id="KW-0675">Receptor</keyword>
<dbReference type="EMBL" id="JAUCMV010000005">
    <property type="protein sequence ID" value="KAK0396809.1"/>
    <property type="molecule type" value="Genomic_DNA"/>
</dbReference>
<dbReference type="PROSITE" id="PS50105">
    <property type="entry name" value="SAM_DOMAIN"/>
    <property type="match status" value="3"/>
</dbReference>
<evidence type="ECO:0000256" key="11">
    <source>
        <dbReference type="ARBA" id="ARBA00023065"/>
    </source>
</evidence>
<keyword evidence="4" id="KW-1003">Cell membrane</keyword>
<dbReference type="PROSITE" id="PS00236">
    <property type="entry name" value="NEUROTR_ION_CHANNEL"/>
    <property type="match status" value="1"/>
</dbReference>
<dbReference type="InterPro" id="IPR038050">
    <property type="entry name" value="Neuro_actylchol_rec"/>
</dbReference>
<evidence type="ECO:0000256" key="17">
    <source>
        <dbReference type="ARBA" id="ARBA00023286"/>
    </source>
</evidence>
<dbReference type="CDD" id="cd09568">
    <property type="entry name" value="SAM_liprin-alpha1_2_3_4_repeat3"/>
    <property type="match status" value="1"/>
</dbReference>
<dbReference type="InterPro" id="IPR036734">
    <property type="entry name" value="Neur_chan_lig-bd_sf"/>
</dbReference>
<organism evidence="24 25">
    <name type="scientific">Steinernema hermaphroditum</name>
    <dbReference type="NCBI Taxonomy" id="289476"/>
    <lineage>
        <taxon>Eukaryota</taxon>
        <taxon>Metazoa</taxon>
        <taxon>Ecdysozoa</taxon>
        <taxon>Nematoda</taxon>
        <taxon>Chromadorea</taxon>
        <taxon>Rhabditida</taxon>
        <taxon>Tylenchina</taxon>
        <taxon>Panagrolaimomorpha</taxon>
        <taxon>Strongyloidoidea</taxon>
        <taxon>Steinernematidae</taxon>
        <taxon>Steinernema</taxon>
    </lineage>
</organism>
<dbReference type="InterPro" id="IPR037620">
    <property type="entry name" value="LIP-1_SAM_1"/>
</dbReference>
<evidence type="ECO:0000256" key="21">
    <source>
        <dbReference type="SAM" id="Coils"/>
    </source>
</evidence>
<evidence type="ECO:0000259" key="23">
    <source>
        <dbReference type="PROSITE" id="PS50105"/>
    </source>
</evidence>
<evidence type="ECO:0000313" key="25">
    <source>
        <dbReference type="Proteomes" id="UP001175271"/>
    </source>
</evidence>
<dbReference type="Proteomes" id="UP001175271">
    <property type="component" value="Unassembled WGS sequence"/>
</dbReference>
<dbReference type="Gene3D" id="1.10.150.50">
    <property type="entry name" value="Transcription Factor, Ets-1"/>
    <property type="match status" value="3"/>
</dbReference>
<evidence type="ECO:0000256" key="22">
    <source>
        <dbReference type="SAM" id="MobiDB-lite"/>
    </source>
</evidence>
<dbReference type="NCBIfam" id="TIGR00860">
    <property type="entry name" value="LIC"/>
    <property type="match status" value="1"/>
</dbReference>
<evidence type="ECO:0000256" key="19">
    <source>
        <dbReference type="ARBA" id="ARBA00034104"/>
    </source>
</evidence>
<keyword evidence="10 21" id="KW-0175">Coiled coil</keyword>
<evidence type="ECO:0000256" key="5">
    <source>
        <dbReference type="ARBA" id="ARBA00022692"/>
    </source>
</evidence>
<dbReference type="InterPro" id="IPR029515">
    <property type="entry name" value="Liprin"/>
</dbReference>
<keyword evidence="16" id="KW-0628">Postsynaptic cell membrane</keyword>
<dbReference type="SUPFAM" id="SSF47769">
    <property type="entry name" value="SAM/Pointed domain"/>
    <property type="match status" value="2"/>
</dbReference>
<dbReference type="GO" id="GO:0004888">
    <property type="term" value="F:transmembrane signaling receptor activity"/>
    <property type="evidence" value="ECO:0007669"/>
    <property type="project" value="InterPro"/>
</dbReference>
<evidence type="ECO:0000256" key="18">
    <source>
        <dbReference type="ARBA" id="ARBA00023303"/>
    </source>
</evidence>
<feature type="coiled-coil region" evidence="21">
    <location>
        <begin position="184"/>
        <end position="211"/>
    </location>
</feature>
<feature type="compositionally biased region" description="Polar residues" evidence="22">
    <location>
        <begin position="886"/>
        <end position="901"/>
    </location>
</feature>
<evidence type="ECO:0000256" key="15">
    <source>
        <dbReference type="ARBA" id="ARBA00023180"/>
    </source>
</evidence>
<evidence type="ECO:0000256" key="8">
    <source>
        <dbReference type="ARBA" id="ARBA00022989"/>
    </source>
</evidence>
<evidence type="ECO:0000256" key="12">
    <source>
        <dbReference type="ARBA" id="ARBA00023136"/>
    </source>
</evidence>
<dbReference type="PRINTS" id="PR00252">
    <property type="entry name" value="NRIONCHANNEL"/>
</dbReference>
<dbReference type="Pfam" id="PF02931">
    <property type="entry name" value="Neur_chan_LBD"/>
    <property type="match status" value="1"/>
</dbReference>
<evidence type="ECO:0000256" key="3">
    <source>
        <dbReference type="ARBA" id="ARBA00022448"/>
    </source>
</evidence>
<keyword evidence="3 20" id="KW-0813">Transport</keyword>
<evidence type="ECO:0000256" key="2">
    <source>
        <dbReference type="ARBA" id="ARBA00009237"/>
    </source>
</evidence>
<dbReference type="GO" id="GO:0050808">
    <property type="term" value="P:synapse organization"/>
    <property type="evidence" value="ECO:0007669"/>
    <property type="project" value="TreeGrafter"/>
</dbReference>
<comment type="caution">
    <text evidence="24">The sequence shown here is derived from an EMBL/GenBank/DDBJ whole genome shotgun (WGS) entry which is preliminary data.</text>
</comment>
<evidence type="ECO:0000256" key="1">
    <source>
        <dbReference type="ARBA" id="ARBA00007026"/>
    </source>
</evidence>
<dbReference type="SMART" id="SM00454">
    <property type="entry name" value="SAM"/>
    <property type="match status" value="3"/>
</dbReference>
<dbReference type="CDD" id="cd09565">
    <property type="entry name" value="SAM_liprin-alpha1_2_3_4_repeat2"/>
    <property type="match status" value="1"/>
</dbReference>
<feature type="region of interest" description="Disordered" evidence="22">
    <location>
        <begin position="232"/>
        <end position="251"/>
    </location>
</feature>
<gene>
    <name evidence="24" type="ORF">QR680_001866</name>
</gene>
<protein>
    <recommendedName>
        <fullName evidence="23">SAM domain-containing protein</fullName>
    </recommendedName>
</protein>
<dbReference type="SUPFAM" id="SSF63712">
    <property type="entry name" value="Nicotinic receptor ligand binding domain-like"/>
    <property type="match status" value="1"/>
</dbReference>
<keyword evidence="11 20" id="KW-0406">Ion transport</keyword>
<dbReference type="Pfam" id="PF02932">
    <property type="entry name" value="Neur_chan_memb"/>
    <property type="match status" value="1"/>
</dbReference>
<feature type="compositionally biased region" description="Low complexity" evidence="22">
    <location>
        <begin position="812"/>
        <end position="823"/>
    </location>
</feature>
<dbReference type="CDD" id="cd19051">
    <property type="entry name" value="LGIC_TM_cation"/>
    <property type="match status" value="1"/>
</dbReference>
<dbReference type="InterPro" id="IPR006202">
    <property type="entry name" value="Neur_chan_lig-bd"/>
</dbReference>
<dbReference type="InterPro" id="IPR057892">
    <property type="entry name" value="LIP-1_CC2"/>
</dbReference>
<sequence>MNWNNAMMGSDLLPAIPEDGIDNQTASMEIEEGGSAAQESRIEQLMVTMLDERDKLLEQLQESQEHSKRLQEQVREAERSREALVRRLDMQTEHLPTEIQTLTKELSQQREQLLEKDEEIVELKAERNNTRLLLEHLECLVSRHERSLRMTVMKRQNQNSAGVSSEVEVLKALKSLFEHHKALDEKVRERLRVAMERVASLEDELNAKSDENCSLKALLAKATAEAEENCQNLSGGMGRQSNGSAASAESAARVVELEDQLDRMKQELTNSLKQISELTNRNSEIENQASSAQKDIRTSKEQVAKLKHQLQEMEVQRGEQEALIETLENRYMTAQREATCLRDLKDKLEHQLANNDAACRLNEEKVHSLQERLELSEKQLAQSLKKAESLPSVEAELQQRMEALTAAEQKQVSAEERVQQLQRQVEERSSELERAVQREKMNEEHNQRLSSTVDKLLSESNDRLQLHLKERMQALDEKNRLTQQLEQTKKLYDQAERMKDRLTRDNENLRQEIEAVRQQLYNARTAQFQSRFSSSYIPAVLPQVMEIPPYARNQPQMQSAANAPAVNAPIYSTLGTRRPQKGRVAALADDPTKVQTLNEQEWDRLQQAHVLANVQQAFSNSSSMLNINPNAMMQSSATNIRPPNGPVVSEPQMQNQPQSSDAHALASMLQERLDAINTEIRIIQQEKSHAERVAEQLEHRAWSNELGPNQPMPGQNMYGLEEAAHHNISARSTPRNSPQHDLLATKYSTLPANASTSAYMGGHDMYQNHMSMDDSVLDREYNMSRKPLRLDHMQQPLQGRMTDENDSIDRMSPASSVSSNEPSGFISGKTKKRSSSTSGLKSLGRIFGTKKGKNQDSYRRMMDAGAYSDSEMSSAAEGHVMNNSANVGKTMNGGSSTTASTADFDRRKRKKHELLEEAMKARTPFALWNGPTVVAWLELWVGMPAWYVAACRANVKSGAIMSALSDQEIQREIGISNPLHRLKLRLAIQEMVSLTSPSAPRNARTTLAFGDMNHEWIGNEWLPSLGLGKYRGAFMECLLDARMLEHLSKRDLRVHLKMVDNFHRTSLQYGILCLKKLNYERKILEERRRSCENVNKDVVVWSCERVSRWVEEIGLGLFAGQLRDSGVHGALIALDETFDAQAFALSLQIPPQDEAARQILERHFNQLVAECRSDPSNMMQPRHTRSSLSIAQRQKRRSKDSSPAPRSSLEPVVSSLITGEGDSICLFVVALSLDEEFRLFRDLRHNYDPFVRPVSNYTEALKVSVKLYLQQILDVDEKNQVITLLTWIEYTWSDSKLRWDPAEYAGITDIRFPGSSHSIWRPDVLLYNSADENFDSTFPVNIIVHYDGKVVQVPPGILKLSCKIDITWFPFDNQVCHLKFGSWTYSGESLDLSIRFPDNRDASTTSAMDTSYYVENGEWNLLATPARIETTQFNQQTFQSIYFYLIIQRRTLYYAFNLIVPSLLICLMTVLGFTLPPEAGEKITLEITILLSVCFFLSMVAEMTPPTSEAIPLIGVYFSCCMLVVSASVVFTVLVLNLHNRKLFTHEMSPFLRLCLLYWLPWILLMRRPGVKSFKKAFATGGLRSTARSKSFSSFAPFTVCDAALSAQYLMREYVYSSVQRSSPGANAAAIKGPKADGIQKQSEFGVCSEAMFVEVCEQLKQTNEYLRAFQHKMELDAKEEDAEDDWRFAAMVVDRLCLFVFTAFIVISTCGIMLSSPHLLA</sequence>
<evidence type="ECO:0000256" key="10">
    <source>
        <dbReference type="ARBA" id="ARBA00023054"/>
    </source>
</evidence>
<dbReference type="Gene3D" id="1.20.58.390">
    <property type="entry name" value="Neurotransmitter-gated ion-channel transmembrane domain"/>
    <property type="match status" value="2"/>
</dbReference>
<evidence type="ECO:0000256" key="16">
    <source>
        <dbReference type="ARBA" id="ARBA00023257"/>
    </source>
</evidence>
<dbReference type="Pfam" id="PF00536">
    <property type="entry name" value="SAM_1"/>
    <property type="match status" value="2"/>
</dbReference>